<comment type="caution">
    <text evidence="16">Lacks conserved residue(s) required for the propagation of feature annotation.</text>
</comment>
<dbReference type="HAMAP" id="MF_01274">
    <property type="entry name" value="Pantothen_kinase_3"/>
    <property type="match status" value="1"/>
</dbReference>
<evidence type="ECO:0000256" key="11">
    <source>
        <dbReference type="ARBA" id="ARBA00022840"/>
    </source>
</evidence>
<feature type="binding site" evidence="16">
    <location>
        <position position="126"/>
    </location>
    <ligand>
        <name>ATP</name>
        <dbReference type="ChEBI" id="CHEBI:30616"/>
    </ligand>
</feature>
<evidence type="ECO:0000256" key="13">
    <source>
        <dbReference type="ARBA" id="ARBA00022993"/>
    </source>
</evidence>
<keyword evidence="13 16" id="KW-0173">Coenzyme A biosynthesis</keyword>
<evidence type="ECO:0000256" key="1">
    <source>
        <dbReference type="ARBA" id="ARBA00001206"/>
    </source>
</evidence>
<evidence type="ECO:0000256" key="8">
    <source>
        <dbReference type="ARBA" id="ARBA00022679"/>
    </source>
</evidence>
<reference evidence="17 18" key="1">
    <citation type="submission" date="2016-10" db="EMBL/GenBank/DDBJ databases">
        <authorList>
            <person name="de Groot N.N."/>
        </authorList>
    </citation>
    <scope>NUCLEOTIDE SEQUENCE [LARGE SCALE GENOMIC DNA]</scope>
    <source>
        <strain evidence="17 18">CGMCC 1.7659</strain>
    </source>
</reference>
<evidence type="ECO:0000256" key="16">
    <source>
        <dbReference type="HAMAP-Rule" id="MF_01274"/>
    </source>
</evidence>
<feature type="binding site" evidence="16">
    <location>
        <begin position="6"/>
        <end position="13"/>
    </location>
    <ligand>
        <name>ATP</name>
        <dbReference type="ChEBI" id="CHEBI:30616"/>
    </ligand>
</feature>
<accession>A0A1I4VKB2</accession>
<evidence type="ECO:0000256" key="14">
    <source>
        <dbReference type="ARBA" id="ARBA00038036"/>
    </source>
</evidence>
<gene>
    <name evidence="16" type="primary">coaX</name>
    <name evidence="17" type="ORF">SAMN05216289_102177</name>
</gene>
<dbReference type="PANTHER" id="PTHR34265:SF1">
    <property type="entry name" value="TYPE III PANTOTHENATE KINASE"/>
    <property type="match status" value="1"/>
</dbReference>
<proteinExistence type="inferred from homology"/>
<dbReference type="AlphaFoldDB" id="A0A1I4VKB2"/>
<comment type="cofactor">
    <cofactor evidence="16">
        <name>NH4(+)</name>
        <dbReference type="ChEBI" id="CHEBI:28938"/>
    </cofactor>
    <cofactor evidence="16">
        <name>K(+)</name>
        <dbReference type="ChEBI" id="CHEBI:29103"/>
    </cofactor>
    <text evidence="16">A monovalent cation. Ammonium or potassium.</text>
</comment>
<comment type="pathway">
    <text evidence="4 16">Cofactor biosynthesis; coenzyme A biosynthesis; CoA from (R)-pantothenate: step 1/5.</text>
</comment>
<evidence type="ECO:0000256" key="7">
    <source>
        <dbReference type="ARBA" id="ARBA00022490"/>
    </source>
</evidence>
<dbReference type="NCBIfam" id="TIGR00671">
    <property type="entry name" value="baf"/>
    <property type="match status" value="1"/>
</dbReference>
<evidence type="ECO:0000256" key="15">
    <source>
        <dbReference type="ARBA" id="ARBA00040883"/>
    </source>
</evidence>
<evidence type="ECO:0000256" key="2">
    <source>
        <dbReference type="ARBA" id="ARBA00001958"/>
    </source>
</evidence>
<sequence length="250" mass="26875">MKLLVDFGNTRLKWALWADGRRSMGGVFAHRETTLEAALSSNWSALPRLQAILVASVVDPAREHELAELIEAHFETEAEFVRSPASGLGITNAYREPERLGVDRFLAMAALHAAQPRAQVIVSCGTALTLDALCADGRHLGGLIAPSPALMRESLGRGTARVGEEPGHLVEIADNTMDAAYSGCLLAAVALIERFRREFHARIGAPVAVVADGGGVGEWLSLLPDVERGRDLVLRGLALWSERESGLRSP</sequence>
<dbReference type="InterPro" id="IPR004619">
    <property type="entry name" value="Type_III_PanK"/>
</dbReference>
<dbReference type="GO" id="GO:0005524">
    <property type="term" value="F:ATP binding"/>
    <property type="evidence" value="ECO:0007669"/>
    <property type="project" value="UniProtKB-UniRule"/>
</dbReference>
<name>A0A1I4VKB2_9GAMM</name>
<evidence type="ECO:0000256" key="3">
    <source>
        <dbReference type="ARBA" id="ARBA00004496"/>
    </source>
</evidence>
<dbReference type="GO" id="GO:0015937">
    <property type="term" value="P:coenzyme A biosynthetic process"/>
    <property type="evidence" value="ECO:0007669"/>
    <property type="project" value="UniProtKB-UniRule"/>
</dbReference>
<evidence type="ECO:0000313" key="18">
    <source>
        <dbReference type="Proteomes" id="UP000198575"/>
    </source>
</evidence>
<keyword evidence="18" id="KW-1185">Reference proteome</keyword>
<organism evidence="17 18">
    <name type="scientific">Dokdonella immobilis</name>
    <dbReference type="NCBI Taxonomy" id="578942"/>
    <lineage>
        <taxon>Bacteria</taxon>
        <taxon>Pseudomonadati</taxon>
        <taxon>Pseudomonadota</taxon>
        <taxon>Gammaproteobacteria</taxon>
        <taxon>Lysobacterales</taxon>
        <taxon>Rhodanobacteraceae</taxon>
        <taxon>Dokdonella</taxon>
    </lineage>
</organism>
<comment type="cofactor">
    <cofactor evidence="2">
        <name>K(+)</name>
        <dbReference type="ChEBI" id="CHEBI:29103"/>
    </cofactor>
</comment>
<feature type="binding site" evidence="16">
    <location>
        <position position="94"/>
    </location>
    <ligand>
        <name>substrate</name>
    </ligand>
</feature>
<dbReference type="CDD" id="cd24015">
    <property type="entry name" value="ASKHA_NBD_PanK-III"/>
    <property type="match status" value="1"/>
</dbReference>
<evidence type="ECO:0000256" key="10">
    <source>
        <dbReference type="ARBA" id="ARBA00022777"/>
    </source>
</evidence>
<dbReference type="GO" id="GO:0004594">
    <property type="term" value="F:pantothenate kinase activity"/>
    <property type="evidence" value="ECO:0007669"/>
    <property type="project" value="UniProtKB-UniRule"/>
</dbReference>
<dbReference type="UniPathway" id="UPA00241">
    <property type="reaction ID" value="UER00352"/>
</dbReference>
<feature type="active site" description="Proton acceptor" evidence="16">
    <location>
        <position position="103"/>
    </location>
</feature>
<dbReference type="SUPFAM" id="SSF53067">
    <property type="entry name" value="Actin-like ATPase domain"/>
    <property type="match status" value="2"/>
</dbReference>
<evidence type="ECO:0000256" key="4">
    <source>
        <dbReference type="ARBA" id="ARBA00005225"/>
    </source>
</evidence>
<keyword evidence="11 16" id="KW-0067">ATP-binding</keyword>
<dbReference type="RefSeq" id="WP_092404439.1">
    <property type="nucleotide sequence ID" value="NZ_FOVF01000002.1"/>
</dbReference>
<comment type="catalytic activity">
    <reaction evidence="1 16">
        <text>(R)-pantothenate + ATP = (R)-4'-phosphopantothenate + ADP + H(+)</text>
        <dbReference type="Rhea" id="RHEA:16373"/>
        <dbReference type="ChEBI" id="CHEBI:10986"/>
        <dbReference type="ChEBI" id="CHEBI:15378"/>
        <dbReference type="ChEBI" id="CHEBI:29032"/>
        <dbReference type="ChEBI" id="CHEBI:30616"/>
        <dbReference type="ChEBI" id="CHEBI:456216"/>
        <dbReference type="EC" id="2.7.1.33"/>
    </reaction>
</comment>
<keyword evidence="9 16" id="KW-0547">Nucleotide-binding</keyword>
<dbReference type="GO" id="GO:0005737">
    <property type="term" value="C:cytoplasm"/>
    <property type="evidence" value="ECO:0007669"/>
    <property type="project" value="UniProtKB-SubCell"/>
</dbReference>
<keyword evidence="12 16" id="KW-0630">Potassium</keyword>
<dbReference type="Gene3D" id="3.30.420.40">
    <property type="match status" value="2"/>
</dbReference>
<keyword evidence="8 16" id="KW-0808">Transferase</keyword>
<evidence type="ECO:0000256" key="6">
    <source>
        <dbReference type="ARBA" id="ARBA00012102"/>
    </source>
</evidence>
<dbReference type="Pfam" id="PF03309">
    <property type="entry name" value="Pan_kinase"/>
    <property type="match status" value="1"/>
</dbReference>
<comment type="function">
    <text evidence="16">Catalyzes the phosphorylation of pantothenate (Pan), the first step in CoA biosynthesis.</text>
</comment>
<comment type="similarity">
    <text evidence="14 16">Belongs to the type III pantothenate kinase family.</text>
</comment>
<feature type="binding site" evidence="16">
    <location>
        <begin position="101"/>
        <end position="104"/>
    </location>
    <ligand>
        <name>substrate</name>
    </ligand>
</feature>
<keyword evidence="7 16" id="KW-0963">Cytoplasm</keyword>
<evidence type="ECO:0000256" key="9">
    <source>
        <dbReference type="ARBA" id="ARBA00022741"/>
    </source>
</evidence>
<dbReference type="EMBL" id="FOVF01000002">
    <property type="protein sequence ID" value="SFN01579.1"/>
    <property type="molecule type" value="Genomic_DNA"/>
</dbReference>
<dbReference type="EC" id="2.7.1.33" evidence="6 16"/>
<comment type="subunit">
    <text evidence="5 16">Homodimer.</text>
</comment>
<dbReference type="OrthoDB" id="9781305at2"/>
<keyword evidence="10 16" id="KW-0418">Kinase</keyword>
<evidence type="ECO:0000256" key="12">
    <source>
        <dbReference type="ARBA" id="ARBA00022958"/>
    </source>
</evidence>
<protein>
    <recommendedName>
        <fullName evidence="15 16">Type III pantothenate kinase</fullName>
        <ecNumber evidence="6 16">2.7.1.33</ecNumber>
    </recommendedName>
    <alternativeName>
        <fullName evidence="16">PanK-III</fullName>
    </alternativeName>
    <alternativeName>
        <fullName evidence="16">Pantothenic acid kinase</fullName>
    </alternativeName>
</protein>
<dbReference type="Proteomes" id="UP000198575">
    <property type="component" value="Unassembled WGS sequence"/>
</dbReference>
<feature type="binding site" evidence="16">
    <location>
        <position position="176"/>
    </location>
    <ligand>
        <name>substrate</name>
    </ligand>
</feature>
<dbReference type="PANTHER" id="PTHR34265">
    <property type="entry name" value="TYPE III PANTOTHENATE KINASE"/>
    <property type="match status" value="1"/>
</dbReference>
<dbReference type="InterPro" id="IPR043129">
    <property type="entry name" value="ATPase_NBD"/>
</dbReference>
<comment type="subcellular location">
    <subcellularLocation>
        <location evidence="3 16">Cytoplasm</location>
    </subcellularLocation>
</comment>
<dbReference type="STRING" id="578942.SAMN05216289_102177"/>
<evidence type="ECO:0000313" key="17">
    <source>
        <dbReference type="EMBL" id="SFN01579.1"/>
    </source>
</evidence>
<evidence type="ECO:0000256" key="5">
    <source>
        <dbReference type="ARBA" id="ARBA00011738"/>
    </source>
</evidence>